<dbReference type="InterPro" id="IPR036264">
    <property type="entry name" value="Bact_exopeptidase_dim_dom"/>
</dbReference>
<accession>A0ABU9EAK4</accession>
<evidence type="ECO:0000313" key="5">
    <source>
        <dbReference type="Proteomes" id="UP001484239"/>
    </source>
</evidence>
<evidence type="ECO:0000259" key="3">
    <source>
        <dbReference type="Pfam" id="PF07687"/>
    </source>
</evidence>
<keyword evidence="2" id="KW-0378">Hydrolase</keyword>
<feature type="domain" description="Peptidase M20 dimerisation" evidence="3">
    <location>
        <begin position="221"/>
        <end position="316"/>
    </location>
</feature>
<keyword evidence="5" id="KW-1185">Reference proteome</keyword>
<dbReference type="Proteomes" id="UP001484239">
    <property type="component" value="Unassembled WGS sequence"/>
</dbReference>
<gene>
    <name evidence="4" type="ORF">WI372_12365</name>
</gene>
<dbReference type="Gene3D" id="3.40.630.10">
    <property type="entry name" value="Zn peptidases"/>
    <property type="match status" value="1"/>
</dbReference>
<evidence type="ECO:0000256" key="1">
    <source>
        <dbReference type="ARBA" id="ARBA00022723"/>
    </source>
</evidence>
<evidence type="ECO:0000256" key="2">
    <source>
        <dbReference type="ARBA" id="ARBA00022801"/>
    </source>
</evidence>
<dbReference type="Gene3D" id="3.30.70.360">
    <property type="match status" value="1"/>
</dbReference>
<protein>
    <submittedName>
        <fullName evidence="4">M20/M25/M40 family metallo-hydrolase</fullName>
    </submittedName>
</protein>
<dbReference type="InterPro" id="IPR050072">
    <property type="entry name" value="Peptidase_M20A"/>
</dbReference>
<dbReference type="InterPro" id="IPR011650">
    <property type="entry name" value="Peptidase_M20_dimer"/>
</dbReference>
<organism evidence="4 5">
    <name type="scientific">Gaopeijia maritima</name>
    <dbReference type="NCBI Taxonomy" id="3119007"/>
    <lineage>
        <taxon>Bacteria</taxon>
        <taxon>Pseudomonadati</taxon>
        <taxon>Gemmatimonadota</taxon>
        <taxon>Longimicrobiia</taxon>
        <taxon>Gaopeijiales</taxon>
        <taxon>Gaopeijiaceae</taxon>
        <taxon>Gaopeijia</taxon>
    </lineage>
</organism>
<dbReference type="EMBL" id="JBBHLI010000007">
    <property type="protein sequence ID" value="MEK9501776.1"/>
    <property type="molecule type" value="Genomic_DNA"/>
</dbReference>
<dbReference type="SUPFAM" id="SSF53187">
    <property type="entry name" value="Zn-dependent exopeptidases"/>
    <property type="match status" value="1"/>
</dbReference>
<dbReference type="InterPro" id="IPR002933">
    <property type="entry name" value="Peptidase_M20"/>
</dbReference>
<keyword evidence="1" id="KW-0479">Metal-binding</keyword>
<dbReference type="PANTHER" id="PTHR43808:SF17">
    <property type="entry name" value="PEPTIDASE M20"/>
    <property type="match status" value="1"/>
</dbReference>
<proteinExistence type="predicted"/>
<comment type="caution">
    <text evidence="4">The sequence shown here is derived from an EMBL/GenBank/DDBJ whole genome shotgun (WGS) entry which is preliminary data.</text>
</comment>
<dbReference type="Pfam" id="PF01546">
    <property type="entry name" value="Peptidase_M20"/>
    <property type="match status" value="1"/>
</dbReference>
<reference evidence="4 5" key="1">
    <citation type="submission" date="2024-02" db="EMBL/GenBank/DDBJ databases">
        <title>A novel Gemmatimonadota bacterium.</title>
        <authorList>
            <person name="Du Z.-J."/>
            <person name="Ye Y.-Q."/>
        </authorList>
    </citation>
    <scope>NUCLEOTIDE SEQUENCE [LARGE SCALE GENOMIC DNA]</scope>
    <source>
        <strain evidence="4 5">DH-20</strain>
    </source>
</reference>
<sequence length="422" mass="44469">MFHDLSRLVRADAAPPTSPAYDVRALRWLEHPGYLRARRLLEATDARTLDDQVALTAVPAPPFHESERGRVMAGMMRECGLEVSEPDAVGNVVGWFPESGAWTPGAAAPAPLVVSAHLDTVFPPGTRIEVEREGDLLRAPGIADDARGLTALLALTRAAREAALDFDSPLLVVATVGEEGAGDLRGVRHLFSPRGALRAGCAAFLSLDGAGIRRIVNVGLGSLRYRATVRGPGGHSWVDYGTPNPIHALARALDNLTRVPLPTVPSTTLSIGRWGGGTSVNAIPTEAWVEFEVRSEAEVELSRMDLEIRSILDRVSGSDPGGRGELVLTLDRLGRRPAGGTPAHHPVVESALAATRALGVSPELAISSTDANLPMSLGVPAITLGAGGDAGQAHTPGEWYRNVKGPDGIARALLTLLLLDGR</sequence>
<dbReference type="SUPFAM" id="SSF55031">
    <property type="entry name" value="Bacterial exopeptidase dimerisation domain"/>
    <property type="match status" value="1"/>
</dbReference>
<dbReference type="PANTHER" id="PTHR43808">
    <property type="entry name" value="ACETYLORNITHINE DEACETYLASE"/>
    <property type="match status" value="1"/>
</dbReference>
<dbReference type="Pfam" id="PF07687">
    <property type="entry name" value="M20_dimer"/>
    <property type="match status" value="1"/>
</dbReference>
<name>A0ABU9EAK4_9BACT</name>
<evidence type="ECO:0000313" key="4">
    <source>
        <dbReference type="EMBL" id="MEK9501776.1"/>
    </source>
</evidence>
<dbReference type="RefSeq" id="WP_405278798.1">
    <property type="nucleotide sequence ID" value="NZ_CP144380.1"/>
</dbReference>